<organism evidence="1 2">
    <name type="scientific">Malus baccata</name>
    <name type="common">Siberian crab apple</name>
    <name type="synonym">Pyrus baccata</name>
    <dbReference type="NCBI Taxonomy" id="106549"/>
    <lineage>
        <taxon>Eukaryota</taxon>
        <taxon>Viridiplantae</taxon>
        <taxon>Streptophyta</taxon>
        <taxon>Embryophyta</taxon>
        <taxon>Tracheophyta</taxon>
        <taxon>Spermatophyta</taxon>
        <taxon>Magnoliopsida</taxon>
        <taxon>eudicotyledons</taxon>
        <taxon>Gunneridae</taxon>
        <taxon>Pentapetalae</taxon>
        <taxon>rosids</taxon>
        <taxon>fabids</taxon>
        <taxon>Rosales</taxon>
        <taxon>Rosaceae</taxon>
        <taxon>Amygdaloideae</taxon>
        <taxon>Maleae</taxon>
        <taxon>Malus</taxon>
    </lineage>
</organism>
<reference evidence="1 2" key="1">
    <citation type="journal article" date="2019" name="G3 (Bethesda)">
        <title>Sequencing of a Wild Apple (Malus baccata) Genome Unravels the Differences Between Cultivated and Wild Apple Species Regarding Disease Resistance and Cold Tolerance.</title>
        <authorList>
            <person name="Chen X."/>
        </authorList>
    </citation>
    <scope>NUCLEOTIDE SEQUENCE [LARGE SCALE GENOMIC DNA]</scope>
    <source>
        <strain evidence="2">cv. Shandingzi</strain>
        <tissue evidence="1">Leaves</tissue>
    </source>
</reference>
<proteinExistence type="predicted"/>
<evidence type="ECO:0000313" key="1">
    <source>
        <dbReference type="EMBL" id="TQE04536.1"/>
    </source>
</evidence>
<dbReference type="Proteomes" id="UP000315295">
    <property type="component" value="Unassembled WGS sequence"/>
</dbReference>
<gene>
    <name evidence="1" type="ORF">C1H46_009843</name>
</gene>
<dbReference type="AlphaFoldDB" id="A0A540N0H1"/>
<sequence>MFFPRPVSLRRRAYKPPLILLLSRVHTFLFKLGPWVKNHIFLFKFIGPKTHFQHCLLRDRRWKTRLSHHLRRSGAHHHRRARYCHHAIIVHLRSLISTIPQVPQSIFDLEPYVIVDAIFYDWSRETKTSSWDWER</sequence>
<dbReference type="EMBL" id="VIEB01000138">
    <property type="protein sequence ID" value="TQE04536.1"/>
    <property type="molecule type" value="Genomic_DNA"/>
</dbReference>
<comment type="caution">
    <text evidence="1">The sequence shown here is derived from an EMBL/GenBank/DDBJ whole genome shotgun (WGS) entry which is preliminary data.</text>
</comment>
<name>A0A540N0H1_MALBA</name>
<accession>A0A540N0H1</accession>
<protein>
    <submittedName>
        <fullName evidence="1">Uncharacterized protein</fullName>
    </submittedName>
</protein>
<evidence type="ECO:0000313" key="2">
    <source>
        <dbReference type="Proteomes" id="UP000315295"/>
    </source>
</evidence>
<keyword evidence="2" id="KW-1185">Reference proteome</keyword>